<dbReference type="InterPro" id="IPR013083">
    <property type="entry name" value="Znf_RING/FYVE/PHD"/>
</dbReference>
<evidence type="ECO:0000256" key="12">
    <source>
        <dbReference type="ARBA" id="ARBA00023136"/>
    </source>
</evidence>
<dbReference type="SUPFAM" id="SSF57850">
    <property type="entry name" value="RING/U-box"/>
    <property type="match status" value="1"/>
</dbReference>
<name>A0AAQ3KJK1_9LILI</name>
<dbReference type="GO" id="GO:0008270">
    <property type="term" value="F:zinc ion binding"/>
    <property type="evidence" value="ECO:0007669"/>
    <property type="project" value="UniProtKB-KW"/>
</dbReference>
<dbReference type="FunFam" id="3.30.40.10:FF:000187">
    <property type="entry name" value="E3 ubiquitin-protein ligase ATL6"/>
    <property type="match status" value="1"/>
</dbReference>
<comment type="similarity">
    <text evidence="13">Belongs to the RING-type zinc finger family. ATL subfamily.</text>
</comment>
<dbReference type="Pfam" id="PF13639">
    <property type="entry name" value="zf-RING_2"/>
    <property type="match status" value="1"/>
</dbReference>
<feature type="domain" description="RING-type" evidence="16">
    <location>
        <begin position="107"/>
        <end position="149"/>
    </location>
</feature>
<keyword evidence="11 15" id="KW-1133">Transmembrane helix</keyword>
<evidence type="ECO:0000256" key="8">
    <source>
        <dbReference type="ARBA" id="ARBA00022771"/>
    </source>
</evidence>
<dbReference type="PANTHER" id="PTHR45768">
    <property type="entry name" value="E3 UBIQUITIN-PROTEIN LIGASE RNF13-LIKE"/>
    <property type="match status" value="1"/>
</dbReference>
<keyword evidence="10" id="KW-0862">Zinc</keyword>
<evidence type="ECO:0000256" key="2">
    <source>
        <dbReference type="ARBA" id="ARBA00004167"/>
    </source>
</evidence>
<dbReference type="GO" id="GO:0016020">
    <property type="term" value="C:membrane"/>
    <property type="evidence" value="ECO:0007669"/>
    <property type="project" value="UniProtKB-SubCell"/>
</dbReference>
<gene>
    <name evidence="17" type="ORF">Cni_G17850</name>
</gene>
<comment type="subcellular location">
    <subcellularLocation>
        <location evidence="2">Membrane</location>
        <topology evidence="2">Single-pass membrane protein</topology>
    </subcellularLocation>
</comment>
<feature type="transmembrane region" description="Helical" evidence="15">
    <location>
        <begin position="23"/>
        <end position="45"/>
    </location>
</feature>
<accession>A0AAQ3KJK1</accession>
<sequence length="173" mass="18282">MANNSSSPPLRQTDDSYGIDSQVMLTTALSLVIIAVVVLMLHLYARYRLGRRRPTALHLFDEGAASTTARGDGRDDDGLDPATIAALPTFFYGAGNARVGGRAAAECAVCLSAIADGERARLLPNCKHVFHVGCIDMWLLSHSTCPLCRRNAEPELGGGEGGRGTGVVGSGRR</sequence>
<dbReference type="EMBL" id="CP136894">
    <property type="protein sequence ID" value="WOL09097.1"/>
    <property type="molecule type" value="Genomic_DNA"/>
</dbReference>
<dbReference type="PANTHER" id="PTHR45768:SF34">
    <property type="entry name" value="RING-H2 FINGER PROTEIN ATL64"/>
    <property type="match status" value="1"/>
</dbReference>
<dbReference type="AlphaFoldDB" id="A0AAQ3KJK1"/>
<keyword evidence="8 14" id="KW-0863">Zinc-finger</keyword>
<evidence type="ECO:0000256" key="14">
    <source>
        <dbReference type="PROSITE-ProRule" id="PRU00175"/>
    </source>
</evidence>
<protein>
    <recommendedName>
        <fullName evidence="4">RING-type E3 ubiquitin transferase</fullName>
        <ecNumber evidence="4">2.3.2.27</ecNumber>
    </recommendedName>
</protein>
<dbReference type="InterPro" id="IPR001841">
    <property type="entry name" value="Znf_RING"/>
</dbReference>
<keyword evidence="12 15" id="KW-0472">Membrane</keyword>
<evidence type="ECO:0000256" key="9">
    <source>
        <dbReference type="ARBA" id="ARBA00022786"/>
    </source>
</evidence>
<evidence type="ECO:0000313" key="17">
    <source>
        <dbReference type="EMBL" id="WOL09097.1"/>
    </source>
</evidence>
<dbReference type="Proteomes" id="UP001327560">
    <property type="component" value="Chromosome 5"/>
</dbReference>
<organism evidence="17 18">
    <name type="scientific">Canna indica</name>
    <name type="common">Indian-shot</name>
    <dbReference type="NCBI Taxonomy" id="4628"/>
    <lineage>
        <taxon>Eukaryota</taxon>
        <taxon>Viridiplantae</taxon>
        <taxon>Streptophyta</taxon>
        <taxon>Embryophyta</taxon>
        <taxon>Tracheophyta</taxon>
        <taxon>Spermatophyta</taxon>
        <taxon>Magnoliopsida</taxon>
        <taxon>Liliopsida</taxon>
        <taxon>Zingiberales</taxon>
        <taxon>Cannaceae</taxon>
        <taxon>Canna</taxon>
    </lineage>
</organism>
<keyword evidence="6 15" id="KW-0812">Transmembrane</keyword>
<dbReference type="PROSITE" id="PS50089">
    <property type="entry name" value="ZF_RING_2"/>
    <property type="match status" value="1"/>
</dbReference>
<keyword evidence="18" id="KW-1185">Reference proteome</keyword>
<comment type="catalytic activity">
    <reaction evidence="1">
        <text>S-ubiquitinyl-[E2 ubiquitin-conjugating enzyme]-L-cysteine + [acceptor protein]-L-lysine = [E2 ubiquitin-conjugating enzyme]-L-cysteine + N(6)-ubiquitinyl-[acceptor protein]-L-lysine.</text>
        <dbReference type="EC" id="2.3.2.27"/>
    </reaction>
</comment>
<dbReference type="CDD" id="cd16461">
    <property type="entry name" value="RING-H2_EL5-like"/>
    <property type="match status" value="1"/>
</dbReference>
<evidence type="ECO:0000256" key="7">
    <source>
        <dbReference type="ARBA" id="ARBA00022723"/>
    </source>
</evidence>
<evidence type="ECO:0000256" key="5">
    <source>
        <dbReference type="ARBA" id="ARBA00022679"/>
    </source>
</evidence>
<dbReference type="EC" id="2.3.2.27" evidence="4"/>
<evidence type="ECO:0000256" key="4">
    <source>
        <dbReference type="ARBA" id="ARBA00012483"/>
    </source>
</evidence>
<evidence type="ECO:0000259" key="16">
    <source>
        <dbReference type="PROSITE" id="PS50089"/>
    </source>
</evidence>
<reference evidence="17 18" key="1">
    <citation type="submission" date="2023-10" db="EMBL/GenBank/DDBJ databases">
        <title>Chromosome-scale genome assembly provides insights into flower coloration mechanisms of Canna indica.</title>
        <authorList>
            <person name="Li C."/>
        </authorList>
    </citation>
    <scope>NUCLEOTIDE SEQUENCE [LARGE SCALE GENOMIC DNA]</scope>
    <source>
        <tissue evidence="17">Flower</tissue>
    </source>
</reference>
<proteinExistence type="inferred from homology"/>
<dbReference type="SMART" id="SM00184">
    <property type="entry name" value="RING"/>
    <property type="match status" value="1"/>
</dbReference>
<dbReference type="Gene3D" id="3.30.40.10">
    <property type="entry name" value="Zinc/RING finger domain, C3HC4 (zinc finger)"/>
    <property type="match status" value="1"/>
</dbReference>
<keyword evidence="9" id="KW-0833">Ubl conjugation pathway</keyword>
<evidence type="ECO:0000256" key="1">
    <source>
        <dbReference type="ARBA" id="ARBA00000900"/>
    </source>
</evidence>
<evidence type="ECO:0000256" key="6">
    <source>
        <dbReference type="ARBA" id="ARBA00022692"/>
    </source>
</evidence>
<evidence type="ECO:0000256" key="13">
    <source>
        <dbReference type="ARBA" id="ARBA00024209"/>
    </source>
</evidence>
<keyword evidence="7" id="KW-0479">Metal-binding</keyword>
<evidence type="ECO:0000256" key="3">
    <source>
        <dbReference type="ARBA" id="ARBA00004906"/>
    </source>
</evidence>
<keyword evidence="5" id="KW-0808">Transferase</keyword>
<evidence type="ECO:0000313" key="18">
    <source>
        <dbReference type="Proteomes" id="UP001327560"/>
    </source>
</evidence>
<evidence type="ECO:0000256" key="11">
    <source>
        <dbReference type="ARBA" id="ARBA00022989"/>
    </source>
</evidence>
<comment type="pathway">
    <text evidence="3">Protein modification; protein ubiquitination.</text>
</comment>
<evidence type="ECO:0000256" key="10">
    <source>
        <dbReference type="ARBA" id="ARBA00022833"/>
    </source>
</evidence>
<evidence type="ECO:0000256" key="15">
    <source>
        <dbReference type="SAM" id="Phobius"/>
    </source>
</evidence>
<dbReference type="GO" id="GO:0061630">
    <property type="term" value="F:ubiquitin protein ligase activity"/>
    <property type="evidence" value="ECO:0007669"/>
    <property type="project" value="UniProtKB-EC"/>
</dbReference>